<dbReference type="CDD" id="cd01106">
    <property type="entry name" value="HTH_TipAL-Mta"/>
    <property type="match status" value="1"/>
</dbReference>
<evidence type="ECO:0000256" key="1">
    <source>
        <dbReference type="ARBA" id="ARBA00023015"/>
    </source>
</evidence>
<keyword evidence="1" id="KW-0805">Transcription regulation</keyword>
<keyword evidence="2" id="KW-0238">DNA-binding</keyword>
<feature type="domain" description="HTH merR-type" evidence="5">
    <location>
        <begin position="1"/>
        <end position="70"/>
    </location>
</feature>
<reference evidence="6 7" key="1">
    <citation type="submission" date="2018-08" db="EMBL/GenBank/DDBJ databases">
        <title>A genome reference for cultivated species of the human gut microbiota.</title>
        <authorList>
            <person name="Zou Y."/>
            <person name="Xue W."/>
            <person name="Luo G."/>
        </authorList>
    </citation>
    <scope>NUCLEOTIDE SEQUENCE [LARGE SCALE GENOMIC DNA]</scope>
    <source>
        <strain evidence="6 7">AM07-24</strain>
    </source>
</reference>
<dbReference type="SUPFAM" id="SSF89082">
    <property type="entry name" value="Antibiotic binding domain of TipA-like multidrug resistance regulators"/>
    <property type="match status" value="1"/>
</dbReference>
<comment type="caution">
    <text evidence="6">The sequence shown here is derived from an EMBL/GenBank/DDBJ whole genome shotgun (WGS) entry which is preliminary data.</text>
</comment>
<organism evidence="6 7">
    <name type="scientific">Emergencia timonensis</name>
    <dbReference type="NCBI Taxonomy" id="1776384"/>
    <lineage>
        <taxon>Bacteria</taxon>
        <taxon>Bacillati</taxon>
        <taxon>Bacillota</taxon>
        <taxon>Clostridia</taxon>
        <taxon>Peptostreptococcales</taxon>
        <taxon>Anaerovoracaceae</taxon>
        <taxon>Emergencia</taxon>
    </lineage>
</organism>
<evidence type="ECO:0000256" key="2">
    <source>
        <dbReference type="ARBA" id="ARBA00023125"/>
    </source>
</evidence>
<keyword evidence="3" id="KW-0010">Activator</keyword>
<dbReference type="InterPro" id="IPR009061">
    <property type="entry name" value="DNA-bd_dom_put_sf"/>
</dbReference>
<dbReference type="Gene3D" id="1.10.490.50">
    <property type="entry name" value="Antibiotic binding domain of TipA-like multidrug resistance regulators"/>
    <property type="match status" value="1"/>
</dbReference>
<dbReference type="Proteomes" id="UP000284841">
    <property type="component" value="Unassembled WGS sequence"/>
</dbReference>
<dbReference type="InterPro" id="IPR036244">
    <property type="entry name" value="TipA-like_antibiotic-bd"/>
</dbReference>
<sequence length="241" mass="27575">MMTVNEVSKLSGISVRTLHYYDQIGLLHPDQVSEAGYRLYGQASLERLQQILLFRQLEFPLKEIKDIIDSPDFNKEEALDQQIQMLRLQQEHLSGLINLALEIKKNGVNKMDFKPFDTSKLDEYAKEAKERWGDSAAYQESARKTKNYTKEDWNMANEQMASVFAEFGKLKELPPESPDAQMAVKKLQDLISQFYYACDKEVLAGLGQMYTADQRFKDNIDKMGGNGTAEFAARAIACYCK</sequence>
<dbReference type="PRINTS" id="PR00040">
    <property type="entry name" value="HTHMERR"/>
</dbReference>
<evidence type="ECO:0000256" key="3">
    <source>
        <dbReference type="ARBA" id="ARBA00023159"/>
    </source>
</evidence>
<dbReference type="GO" id="GO:0003700">
    <property type="term" value="F:DNA-binding transcription factor activity"/>
    <property type="evidence" value="ECO:0007669"/>
    <property type="project" value="InterPro"/>
</dbReference>
<dbReference type="PROSITE" id="PS50937">
    <property type="entry name" value="HTH_MERR_2"/>
    <property type="match status" value="1"/>
</dbReference>
<dbReference type="InterPro" id="IPR047057">
    <property type="entry name" value="MerR_fam"/>
</dbReference>
<dbReference type="STRING" id="1776384.GCA_900086585_03257"/>
<accession>A0A415E871</accession>
<dbReference type="PANTHER" id="PTHR30204">
    <property type="entry name" value="REDOX-CYCLING DRUG-SENSING TRANSCRIPTIONAL ACTIVATOR SOXR"/>
    <property type="match status" value="1"/>
</dbReference>
<evidence type="ECO:0000313" key="7">
    <source>
        <dbReference type="Proteomes" id="UP000284841"/>
    </source>
</evidence>
<dbReference type="PANTHER" id="PTHR30204:SF90">
    <property type="entry name" value="HTH-TYPE TRANSCRIPTIONAL ACTIVATOR MTA"/>
    <property type="match status" value="1"/>
</dbReference>
<dbReference type="RefSeq" id="WP_118333937.1">
    <property type="nucleotide sequence ID" value="NZ_AP025567.1"/>
</dbReference>
<evidence type="ECO:0000259" key="5">
    <source>
        <dbReference type="PROSITE" id="PS50937"/>
    </source>
</evidence>
<dbReference type="SUPFAM" id="SSF46955">
    <property type="entry name" value="Putative DNA-binding domain"/>
    <property type="match status" value="1"/>
</dbReference>
<dbReference type="SMART" id="SM00422">
    <property type="entry name" value="HTH_MERR"/>
    <property type="match status" value="1"/>
</dbReference>
<dbReference type="InterPro" id="IPR012925">
    <property type="entry name" value="TipAS_dom"/>
</dbReference>
<dbReference type="Gene3D" id="1.10.1660.10">
    <property type="match status" value="1"/>
</dbReference>
<dbReference type="OrthoDB" id="9814833at2"/>
<dbReference type="Pfam" id="PF13411">
    <property type="entry name" value="MerR_1"/>
    <property type="match status" value="1"/>
</dbReference>
<proteinExistence type="predicted"/>
<dbReference type="InterPro" id="IPR000551">
    <property type="entry name" value="MerR-type_HTH_dom"/>
</dbReference>
<evidence type="ECO:0000313" key="6">
    <source>
        <dbReference type="EMBL" id="RHJ89894.1"/>
    </source>
</evidence>
<gene>
    <name evidence="6" type="ORF">DW099_04845</name>
</gene>
<protein>
    <submittedName>
        <fullName evidence="6">MerR family transcriptional regulator</fullName>
    </submittedName>
</protein>
<name>A0A415E871_9FIRM</name>
<dbReference type="AlphaFoldDB" id="A0A415E871"/>
<evidence type="ECO:0000256" key="4">
    <source>
        <dbReference type="ARBA" id="ARBA00023163"/>
    </source>
</evidence>
<dbReference type="GO" id="GO:0003677">
    <property type="term" value="F:DNA binding"/>
    <property type="evidence" value="ECO:0007669"/>
    <property type="project" value="UniProtKB-KW"/>
</dbReference>
<keyword evidence="7" id="KW-1185">Reference proteome</keyword>
<dbReference type="Pfam" id="PF07739">
    <property type="entry name" value="TipAS"/>
    <property type="match status" value="1"/>
</dbReference>
<keyword evidence="4" id="KW-0804">Transcription</keyword>
<dbReference type="EMBL" id="QRMS01000001">
    <property type="protein sequence ID" value="RHJ89894.1"/>
    <property type="molecule type" value="Genomic_DNA"/>
</dbReference>